<evidence type="ECO:0000256" key="7">
    <source>
        <dbReference type="ARBA" id="ARBA00022912"/>
    </source>
</evidence>
<dbReference type="InterPro" id="IPR036457">
    <property type="entry name" value="PPM-type-like_dom_sf"/>
</dbReference>
<evidence type="ECO:0000259" key="11">
    <source>
        <dbReference type="PROSITE" id="PS51746"/>
    </source>
</evidence>
<dbReference type="EMBL" id="VEPZ02000544">
    <property type="protein sequence ID" value="KAE8723152.1"/>
    <property type="molecule type" value="Genomic_DNA"/>
</dbReference>
<evidence type="ECO:0000256" key="10">
    <source>
        <dbReference type="SAM" id="MobiDB-lite"/>
    </source>
</evidence>
<dbReference type="PANTHER" id="PTHR13832">
    <property type="entry name" value="PROTEIN PHOSPHATASE 2C"/>
    <property type="match status" value="1"/>
</dbReference>
<dbReference type="InterPro" id="IPR001932">
    <property type="entry name" value="PPM-type_phosphatase-like_dom"/>
</dbReference>
<dbReference type="EC" id="3.1.3.16" evidence="3"/>
<proteinExistence type="inferred from homology"/>
<feature type="domain" description="PPM-type phosphatase" evidence="11">
    <location>
        <begin position="1"/>
        <end position="194"/>
    </location>
</feature>
<name>A0A6A3C7N6_HIBSY</name>
<dbReference type="PANTHER" id="PTHR13832:SF839">
    <property type="entry name" value="PROTEIN PHOSPHATASE 2C 47-RELATED"/>
    <property type="match status" value="1"/>
</dbReference>
<dbReference type="PROSITE" id="PS51746">
    <property type="entry name" value="PPM_2"/>
    <property type="match status" value="1"/>
</dbReference>
<dbReference type="InterPro" id="IPR015655">
    <property type="entry name" value="PP2C"/>
</dbReference>
<gene>
    <name evidence="12" type="ORF">F3Y22_tig00012936pilonHSYRG00012</name>
</gene>
<comment type="similarity">
    <text evidence="9">Belongs to the PP2C family.</text>
</comment>
<dbReference type="GO" id="GO:0004722">
    <property type="term" value="F:protein serine/threonine phosphatase activity"/>
    <property type="evidence" value="ECO:0007669"/>
    <property type="project" value="UniProtKB-EC"/>
</dbReference>
<keyword evidence="6" id="KW-0460">Magnesium</keyword>
<comment type="caution">
    <text evidence="12">The sequence shown here is derived from an EMBL/GenBank/DDBJ whole genome shotgun (WGS) entry which is preliminary data.</text>
</comment>
<evidence type="ECO:0000256" key="8">
    <source>
        <dbReference type="ARBA" id="ARBA00023211"/>
    </source>
</evidence>
<evidence type="ECO:0000313" key="13">
    <source>
        <dbReference type="Proteomes" id="UP000436088"/>
    </source>
</evidence>
<dbReference type="SUPFAM" id="SSF81606">
    <property type="entry name" value="PP2C-like"/>
    <property type="match status" value="1"/>
</dbReference>
<protein>
    <recommendedName>
        <fullName evidence="3">protein-serine/threonine phosphatase</fullName>
        <ecNumber evidence="3">3.1.3.16</ecNumber>
    </recommendedName>
</protein>
<evidence type="ECO:0000256" key="5">
    <source>
        <dbReference type="ARBA" id="ARBA00022801"/>
    </source>
</evidence>
<organism evidence="12 13">
    <name type="scientific">Hibiscus syriacus</name>
    <name type="common">Rose of Sharon</name>
    <dbReference type="NCBI Taxonomy" id="106335"/>
    <lineage>
        <taxon>Eukaryota</taxon>
        <taxon>Viridiplantae</taxon>
        <taxon>Streptophyta</taxon>
        <taxon>Embryophyta</taxon>
        <taxon>Tracheophyta</taxon>
        <taxon>Spermatophyta</taxon>
        <taxon>Magnoliopsida</taxon>
        <taxon>eudicotyledons</taxon>
        <taxon>Gunneridae</taxon>
        <taxon>Pentapetalae</taxon>
        <taxon>rosids</taxon>
        <taxon>malvids</taxon>
        <taxon>Malvales</taxon>
        <taxon>Malvaceae</taxon>
        <taxon>Malvoideae</taxon>
        <taxon>Hibiscus</taxon>
    </lineage>
</organism>
<dbReference type="GO" id="GO:0046872">
    <property type="term" value="F:metal ion binding"/>
    <property type="evidence" value="ECO:0007669"/>
    <property type="project" value="UniProtKB-KW"/>
</dbReference>
<dbReference type="SMART" id="SM00332">
    <property type="entry name" value="PP2Cc"/>
    <property type="match status" value="1"/>
</dbReference>
<dbReference type="PROSITE" id="PS01032">
    <property type="entry name" value="PPM_1"/>
    <property type="match status" value="1"/>
</dbReference>
<comment type="cofactor">
    <cofactor evidence="1">
        <name>Mn(2+)</name>
        <dbReference type="ChEBI" id="CHEBI:29035"/>
    </cofactor>
</comment>
<keyword evidence="5 9" id="KW-0378">Hydrolase</keyword>
<comment type="cofactor">
    <cofactor evidence="2">
        <name>Mg(2+)</name>
        <dbReference type="ChEBI" id="CHEBI:18420"/>
    </cofactor>
</comment>
<feature type="region of interest" description="Disordered" evidence="10">
    <location>
        <begin position="1"/>
        <end position="29"/>
    </location>
</feature>
<reference evidence="12" key="1">
    <citation type="submission" date="2019-09" db="EMBL/GenBank/DDBJ databases">
        <title>Draft genome information of white flower Hibiscus syriacus.</title>
        <authorList>
            <person name="Kim Y.-M."/>
        </authorList>
    </citation>
    <scope>NUCLEOTIDE SEQUENCE [LARGE SCALE GENOMIC DNA]</scope>
    <source>
        <strain evidence="12">YM2019G1</strain>
    </source>
</reference>
<keyword evidence="4" id="KW-0479">Metal-binding</keyword>
<evidence type="ECO:0000256" key="9">
    <source>
        <dbReference type="RuleBase" id="RU003465"/>
    </source>
</evidence>
<evidence type="ECO:0000313" key="12">
    <source>
        <dbReference type="EMBL" id="KAE8723152.1"/>
    </source>
</evidence>
<dbReference type="Gene3D" id="3.60.40.10">
    <property type="entry name" value="PPM-type phosphatase domain"/>
    <property type="match status" value="1"/>
</dbReference>
<accession>A0A6A3C7N6</accession>
<keyword evidence="13" id="KW-1185">Reference proteome</keyword>
<keyword evidence="12" id="KW-0689">Ribosomal protein</keyword>
<dbReference type="InterPro" id="IPR000222">
    <property type="entry name" value="PP2C_BS"/>
</dbReference>
<evidence type="ECO:0000256" key="6">
    <source>
        <dbReference type="ARBA" id="ARBA00022842"/>
    </source>
</evidence>
<evidence type="ECO:0000256" key="3">
    <source>
        <dbReference type="ARBA" id="ARBA00013081"/>
    </source>
</evidence>
<sequence>MALATDVPPASGGFKGGFNSMEDENEDTLRSLSQTNAAKPPRSLSAMRHCTSSAWLIERESVMGAGGLKSPPSREDSGFLSVFRSGSYFPYLGTFYGVFDGHGGLDAVSFTRKNILNFIVEDKNFGTCTKKATMTVANTGDSRAVLGKRGRAIELSKDHKPNCTLERLRIKKLGGVIYDGYLNGQFSVARALGD</sequence>
<dbReference type="Proteomes" id="UP000436088">
    <property type="component" value="Unassembled WGS sequence"/>
</dbReference>
<keyword evidence="7 9" id="KW-0904">Protein phosphatase</keyword>
<dbReference type="AlphaFoldDB" id="A0A6A3C7N6"/>
<dbReference type="CDD" id="cd00143">
    <property type="entry name" value="PP2Cc"/>
    <property type="match status" value="1"/>
</dbReference>
<keyword evidence="12" id="KW-0687">Ribonucleoprotein</keyword>
<evidence type="ECO:0000256" key="4">
    <source>
        <dbReference type="ARBA" id="ARBA00022723"/>
    </source>
</evidence>
<keyword evidence="8" id="KW-0464">Manganese</keyword>
<evidence type="ECO:0000256" key="2">
    <source>
        <dbReference type="ARBA" id="ARBA00001946"/>
    </source>
</evidence>
<evidence type="ECO:0000256" key="1">
    <source>
        <dbReference type="ARBA" id="ARBA00001936"/>
    </source>
</evidence>
<dbReference type="Pfam" id="PF00481">
    <property type="entry name" value="PP2C"/>
    <property type="match status" value="1"/>
</dbReference>
<dbReference type="GO" id="GO:0005840">
    <property type="term" value="C:ribosome"/>
    <property type="evidence" value="ECO:0007669"/>
    <property type="project" value="UniProtKB-KW"/>
</dbReference>